<dbReference type="Pfam" id="PF05532">
    <property type="entry name" value="CsbD"/>
    <property type="match status" value="1"/>
</dbReference>
<feature type="domain" description="CsbD-like" evidence="3">
    <location>
        <begin position="6"/>
        <end position="58"/>
    </location>
</feature>
<feature type="compositionally biased region" description="Basic and acidic residues" evidence="2">
    <location>
        <begin position="27"/>
        <end position="60"/>
    </location>
</feature>
<evidence type="ECO:0000259" key="3">
    <source>
        <dbReference type="Pfam" id="PF05532"/>
    </source>
</evidence>
<sequence length="60" mass="6134">MSEHEDKAKGAMNKAAGAAKDAIGDATGDKDLQNEGKAQKLKGHGQDIKGEAKGALKDKG</sequence>
<dbReference type="EMBL" id="PYGB01000005">
    <property type="protein sequence ID" value="PSK86466.1"/>
    <property type="molecule type" value="Genomic_DNA"/>
</dbReference>
<evidence type="ECO:0000313" key="6">
    <source>
        <dbReference type="Proteomes" id="UP000193495"/>
    </source>
</evidence>
<dbReference type="Proteomes" id="UP000240624">
    <property type="component" value="Unassembled WGS sequence"/>
</dbReference>
<comment type="similarity">
    <text evidence="1">Belongs to the UPF0337 (CsbD) family.</text>
</comment>
<feature type="compositionally biased region" description="Low complexity" evidence="2">
    <location>
        <begin position="10"/>
        <end position="26"/>
    </location>
</feature>
<dbReference type="InterPro" id="IPR036629">
    <property type="entry name" value="YjbJ_sf"/>
</dbReference>
<dbReference type="AlphaFoldDB" id="A0A1X6Z9H5"/>
<evidence type="ECO:0000313" key="7">
    <source>
        <dbReference type="Proteomes" id="UP000240624"/>
    </source>
</evidence>
<gene>
    <name evidence="4" type="ORF">CLV79_105173</name>
    <name evidence="5" type="ORF">LOS8367_01999</name>
</gene>
<evidence type="ECO:0000256" key="1">
    <source>
        <dbReference type="ARBA" id="ARBA00009129"/>
    </source>
</evidence>
<dbReference type="SUPFAM" id="SSF69047">
    <property type="entry name" value="Hypothetical protein YjbJ"/>
    <property type="match status" value="1"/>
</dbReference>
<dbReference type="Proteomes" id="UP000193495">
    <property type="component" value="Unassembled WGS sequence"/>
</dbReference>
<reference evidence="5 6" key="1">
    <citation type="submission" date="2017-03" db="EMBL/GenBank/DDBJ databases">
        <authorList>
            <person name="Afonso C.L."/>
            <person name="Miller P.J."/>
            <person name="Scott M.A."/>
            <person name="Spackman E."/>
            <person name="Goraichik I."/>
            <person name="Dimitrov K.M."/>
            <person name="Suarez D.L."/>
            <person name="Swayne D.E."/>
        </authorList>
    </citation>
    <scope>NUCLEOTIDE SEQUENCE [LARGE SCALE GENOMIC DNA]</scope>
    <source>
        <strain evidence="5 6">CECT 8367</strain>
    </source>
</reference>
<proteinExistence type="inferred from homology"/>
<dbReference type="Gene3D" id="1.10.1470.10">
    <property type="entry name" value="YjbJ"/>
    <property type="match status" value="1"/>
</dbReference>
<name>A0A1X6Z9H5_9RHOB</name>
<evidence type="ECO:0000256" key="2">
    <source>
        <dbReference type="SAM" id="MobiDB-lite"/>
    </source>
</evidence>
<reference evidence="4 7" key="2">
    <citation type="submission" date="2018-03" db="EMBL/GenBank/DDBJ databases">
        <title>Genomic Encyclopedia of Archaeal and Bacterial Type Strains, Phase II (KMG-II): from individual species to whole genera.</title>
        <authorList>
            <person name="Goeker M."/>
        </authorList>
    </citation>
    <scope>NUCLEOTIDE SEQUENCE [LARGE SCALE GENOMIC DNA]</scope>
    <source>
        <strain evidence="4 7">DSM 29956</strain>
    </source>
</reference>
<keyword evidence="7" id="KW-1185">Reference proteome</keyword>
<dbReference type="InterPro" id="IPR008462">
    <property type="entry name" value="CsbD"/>
</dbReference>
<dbReference type="EMBL" id="FWFY01000005">
    <property type="protein sequence ID" value="SLN45346.1"/>
    <property type="molecule type" value="Genomic_DNA"/>
</dbReference>
<accession>A0A1X6Z9H5</accession>
<organism evidence="5 6">
    <name type="scientific">Limimaricola soesokkakensis</name>
    <dbReference type="NCBI Taxonomy" id="1343159"/>
    <lineage>
        <taxon>Bacteria</taxon>
        <taxon>Pseudomonadati</taxon>
        <taxon>Pseudomonadota</taxon>
        <taxon>Alphaproteobacteria</taxon>
        <taxon>Rhodobacterales</taxon>
        <taxon>Paracoccaceae</taxon>
        <taxon>Limimaricola</taxon>
    </lineage>
</organism>
<protein>
    <submittedName>
        <fullName evidence="5">CsbD-like protein</fullName>
    </submittedName>
</protein>
<feature type="region of interest" description="Disordered" evidence="2">
    <location>
        <begin position="1"/>
        <end position="60"/>
    </location>
</feature>
<evidence type="ECO:0000313" key="5">
    <source>
        <dbReference type="EMBL" id="SLN45346.1"/>
    </source>
</evidence>
<evidence type="ECO:0000313" key="4">
    <source>
        <dbReference type="EMBL" id="PSK86466.1"/>
    </source>
</evidence>